<protein>
    <submittedName>
        <fullName evidence="1">Uncharacterized protein</fullName>
    </submittedName>
</protein>
<dbReference type="EMBL" id="CP074134">
    <property type="protein sequence ID" value="QUX26347.1"/>
    <property type="molecule type" value="Genomic_DNA"/>
</dbReference>
<reference evidence="2" key="1">
    <citation type="submission" date="2021-05" db="EMBL/GenBank/DDBJ databases">
        <title>Direct Submission.</title>
        <authorList>
            <person name="Li K."/>
            <person name="Gao J."/>
        </authorList>
    </citation>
    <scope>NUCLEOTIDE SEQUENCE [LARGE SCALE GENOMIC DNA]</scope>
    <source>
        <strain evidence="2">Mg02</strain>
        <plasmid evidence="2">unnamed2</plasmid>
    </source>
</reference>
<organism evidence="1 2">
    <name type="scientific">Nocardiopsis changdeensis</name>
    <dbReference type="NCBI Taxonomy" id="2831969"/>
    <lineage>
        <taxon>Bacteria</taxon>
        <taxon>Bacillati</taxon>
        <taxon>Actinomycetota</taxon>
        <taxon>Actinomycetes</taxon>
        <taxon>Streptosporangiales</taxon>
        <taxon>Nocardiopsidaceae</taxon>
        <taxon>Nocardiopsis</taxon>
    </lineage>
</organism>
<keyword evidence="1" id="KW-0614">Plasmid</keyword>
<sequence>MTPLTDDEVRTLLAPGEAADDLLLVVLSALRQAGHQVDVTDAYGIGAQAAAELHVAGGRRMRLVAEPW</sequence>
<geneLocation type="plasmid" evidence="1 2">
    <name>unnamed2</name>
</geneLocation>
<name>A0ABX8BYX8_9ACTN</name>
<dbReference type="Proteomes" id="UP000676079">
    <property type="component" value="Plasmid unnamed2"/>
</dbReference>
<proteinExistence type="predicted"/>
<dbReference type="RefSeq" id="WP_220566140.1">
    <property type="nucleotide sequence ID" value="NZ_CP074134.1"/>
</dbReference>
<evidence type="ECO:0000313" key="2">
    <source>
        <dbReference type="Proteomes" id="UP000676079"/>
    </source>
</evidence>
<accession>A0ABX8BYX8</accession>
<evidence type="ECO:0000313" key="1">
    <source>
        <dbReference type="EMBL" id="QUX26347.1"/>
    </source>
</evidence>
<keyword evidence="2" id="KW-1185">Reference proteome</keyword>
<gene>
    <name evidence="1" type="ORF">KGD84_32115</name>
</gene>